<dbReference type="InterPro" id="IPR037944">
    <property type="entry name" value="PRX5-like"/>
</dbReference>
<evidence type="ECO:0000256" key="3">
    <source>
        <dbReference type="RuleBase" id="RU366011"/>
    </source>
</evidence>
<evidence type="ECO:0000256" key="2">
    <source>
        <dbReference type="ARBA" id="ARBA00023002"/>
    </source>
</evidence>
<name>A0ABQ1KJH4_9RHOB</name>
<comment type="catalytic activity">
    <reaction evidence="3">
        <text>a hydroperoxide + 2 glutathione = an alcohol + glutathione disulfide + H2O</text>
        <dbReference type="Rhea" id="RHEA:62632"/>
        <dbReference type="ChEBI" id="CHEBI:15377"/>
        <dbReference type="ChEBI" id="CHEBI:30879"/>
        <dbReference type="ChEBI" id="CHEBI:35924"/>
        <dbReference type="ChEBI" id="CHEBI:57925"/>
        <dbReference type="ChEBI" id="CHEBI:58297"/>
        <dbReference type="EC" id="1.11.1.27"/>
    </reaction>
</comment>
<keyword evidence="2 3" id="KW-0560">Oxidoreductase</keyword>
<dbReference type="PANTHER" id="PTHR10430:SF16">
    <property type="entry name" value="PEROXIREDOXIN-5, MITOCHONDRIAL"/>
    <property type="match status" value="1"/>
</dbReference>
<organism evidence="5 6">
    <name type="scientific">Marivita lacus</name>
    <dbReference type="NCBI Taxonomy" id="1323742"/>
    <lineage>
        <taxon>Bacteria</taxon>
        <taxon>Pseudomonadati</taxon>
        <taxon>Pseudomonadota</taxon>
        <taxon>Alphaproteobacteria</taxon>
        <taxon>Rhodobacterales</taxon>
        <taxon>Roseobacteraceae</taxon>
        <taxon>Marivita</taxon>
    </lineage>
</organism>
<reference evidence="6" key="1">
    <citation type="journal article" date="2019" name="Int. J. Syst. Evol. Microbiol.">
        <title>The Global Catalogue of Microorganisms (GCM) 10K type strain sequencing project: providing services to taxonomists for standard genome sequencing and annotation.</title>
        <authorList>
            <consortium name="The Broad Institute Genomics Platform"/>
            <consortium name="The Broad Institute Genome Sequencing Center for Infectious Disease"/>
            <person name="Wu L."/>
            <person name="Ma J."/>
        </authorList>
    </citation>
    <scope>NUCLEOTIDE SEQUENCE [LARGE SCALE GENOMIC DNA]</scope>
    <source>
        <strain evidence="6">CGMCC 1.12478</strain>
    </source>
</reference>
<comment type="similarity">
    <text evidence="3">Belongs to the peroxiredoxin family. Prx5 subfamily.</text>
</comment>
<dbReference type="PROSITE" id="PS51352">
    <property type="entry name" value="THIOREDOXIN_2"/>
    <property type="match status" value="1"/>
</dbReference>
<feature type="domain" description="Thioredoxin" evidence="4">
    <location>
        <begin position="1"/>
        <end position="174"/>
    </location>
</feature>
<keyword evidence="3" id="KW-0049">Antioxidant</keyword>
<dbReference type="SUPFAM" id="SSF52833">
    <property type="entry name" value="Thioredoxin-like"/>
    <property type="match status" value="1"/>
</dbReference>
<evidence type="ECO:0000313" key="5">
    <source>
        <dbReference type="EMBL" id="GGC00368.1"/>
    </source>
</evidence>
<evidence type="ECO:0000259" key="4">
    <source>
        <dbReference type="PROSITE" id="PS51352"/>
    </source>
</evidence>
<sequence>MHPQSVPDAMFHTRVRNDALGGPNPFEWKQLTSEDVFAGKRIVLFGVPGAFTPACSESHLPGYEQHYDAFRDLGIDAVLCVSVNDAFVMHQWALSRQVEKVTMLPDGNGEFTRKMGMLVDRSSNGMGLRSWRYAMYVNDRVIEQVFSEPGFKDNPPGVPLDVSGAETMLEYLRGLSAAA</sequence>
<dbReference type="PANTHER" id="PTHR10430">
    <property type="entry name" value="PEROXIREDOXIN"/>
    <property type="match status" value="1"/>
</dbReference>
<proteinExistence type="inferred from homology"/>
<keyword evidence="3" id="KW-0676">Redox-active center</keyword>
<dbReference type="InterPro" id="IPR013766">
    <property type="entry name" value="Thioredoxin_domain"/>
</dbReference>
<dbReference type="InterPro" id="IPR036249">
    <property type="entry name" value="Thioredoxin-like_sf"/>
</dbReference>
<accession>A0ABQ1KJH4</accession>
<dbReference type="Proteomes" id="UP000645462">
    <property type="component" value="Unassembled WGS sequence"/>
</dbReference>
<dbReference type="EMBL" id="BMFC01000003">
    <property type="protein sequence ID" value="GGC00368.1"/>
    <property type="molecule type" value="Genomic_DNA"/>
</dbReference>
<evidence type="ECO:0000256" key="1">
    <source>
        <dbReference type="ARBA" id="ARBA00022559"/>
    </source>
</evidence>
<dbReference type="EC" id="1.11.1.27" evidence="3"/>
<dbReference type="CDD" id="cd03013">
    <property type="entry name" value="PRX5_like"/>
    <property type="match status" value="1"/>
</dbReference>
<dbReference type="Pfam" id="PF08534">
    <property type="entry name" value="Redoxin"/>
    <property type="match status" value="1"/>
</dbReference>
<gene>
    <name evidence="5" type="ORF">GCM10011363_16250</name>
</gene>
<dbReference type="InterPro" id="IPR013740">
    <property type="entry name" value="Redoxin"/>
</dbReference>
<keyword evidence="6" id="KW-1185">Reference proteome</keyword>
<evidence type="ECO:0000313" key="6">
    <source>
        <dbReference type="Proteomes" id="UP000645462"/>
    </source>
</evidence>
<comment type="caution">
    <text evidence="5">The sequence shown here is derived from an EMBL/GenBank/DDBJ whole genome shotgun (WGS) entry which is preliminary data.</text>
</comment>
<dbReference type="RefSeq" id="WP_188481531.1">
    <property type="nucleotide sequence ID" value="NZ_BMFC01000003.1"/>
</dbReference>
<dbReference type="Gene3D" id="3.40.30.10">
    <property type="entry name" value="Glutaredoxin"/>
    <property type="match status" value="1"/>
</dbReference>
<comment type="function">
    <text evidence="3">Thiol-specific peroxidase that catalyzes the reduction of hydrogen peroxide and organic hydroperoxides to water and alcohols, respectively. Plays a role in cell protection against oxidative stress by detoxifying peroxides.</text>
</comment>
<keyword evidence="1 3" id="KW-0575">Peroxidase</keyword>
<protein>
    <recommendedName>
        <fullName evidence="3">Glutathione-dependent peroxiredoxin</fullName>
        <ecNumber evidence="3">1.11.1.27</ecNumber>
    </recommendedName>
</protein>